<dbReference type="PRINTS" id="PR01715">
    <property type="entry name" value="FERRIBNDNGPP"/>
</dbReference>
<dbReference type="PANTHER" id="PTHR30532:SF1">
    <property type="entry name" value="IRON(3+)-HYDROXAMATE-BINDING PROTEIN FHUD"/>
    <property type="match status" value="1"/>
</dbReference>
<dbReference type="EMBL" id="JACAQD010000011">
    <property type="protein sequence ID" value="NWC32892.1"/>
    <property type="molecule type" value="Genomic_DNA"/>
</dbReference>
<comment type="caution">
    <text evidence="7">The sequence shown here is derived from an EMBL/GenBank/DDBJ whole genome shotgun (WGS) entry which is preliminary data.</text>
</comment>
<dbReference type="InterPro" id="IPR002491">
    <property type="entry name" value="ABC_transptr_periplasmic_BD"/>
</dbReference>
<gene>
    <name evidence="7" type="ORF">HX876_10835</name>
</gene>
<dbReference type="Pfam" id="PF01497">
    <property type="entry name" value="Peripla_BP_2"/>
    <property type="match status" value="1"/>
</dbReference>
<dbReference type="Gene3D" id="3.40.50.1980">
    <property type="entry name" value="Nitrogenase molybdenum iron protein domain"/>
    <property type="match status" value="2"/>
</dbReference>
<dbReference type="InterPro" id="IPR051313">
    <property type="entry name" value="Bact_iron-sidero_bind"/>
</dbReference>
<keyword evidence="4" id="KW-0408">Iron</keyword>
<keyword evidence="4" id="KW-0406">Ion transport</keyword>
<evidence type="ECO:0000259" key="6">
    <source>
        <dbReference type="PROSITE" id="PS50983"/>
    </source>
</evidence>
<feature type="domain" description="Fe/B12 periplasmic-binding" evidence="6">
    <location>
        <begin position="37"/>
        <end position="308"/>
    </location>
</feature>
<keyword evidence="4" id="KW-0410">Iron transport</keyword>
<accession>A0A7Y7YAW7</accession>
<evidence type="ECO:0000256" key="5">
    <source>
        <dbReference type="ARBA" id="ARBA00022729"/>
    </source>
</evidence>
<dbReference type="AlphaFoldDB" id="A0A7Y7YAW7"/>
<evidence type="ECO:0000256" key="2">
    <source>
        <dbReference type="ARBA" id="ARBA00008814"/>
    </source>
</evidence>
<dbReference type="SUPFAM" id="SSF53807">
    <property type="entry name" value="Helical backbone' metal receptor"/>
    <property type="match status" value="1"/>
</dbReference>
<dbReference type="RefSeq" id="WP_177056775.1">
    <property type="nucleotide sequence ID" value="NZ_JACAPS010000011.1"/>
</dbReference>
<evidence type="ECO:0000256" key="1">
    <source>
        <dbReference type="ARBA" id="ARBA00004196"/>
    </source>
</evidence>
<dbReference type="Proteomes" id="UP000520592">
    <property type="component" value="Unassembled WGS sequence"/>
</dbReference>
<comment type="subcellular location">
    <subcellularLocation>
        <location evidence="1">Cell envelope</location>
    </subcellularLocation>
</comment>
<dbReference type="PANTHER" id="PTHR30532">
    <property type="entry name" value="IRON III DICITRATE-BINDING PERIPLASMIC PROTEIN"/>
    <property type="match status" value="1"/>
</dbReference>
<name>A0A7Y7YAW7_9PSED</name>
<reference evidence="7 8" key="1">
    <citation type="submission" date="2020-04" db="EMBL/GenBank/DDBJ databases">
        <title>Molecular characterization of pseudomonads from Agaricus bisporus reveal novel blotch 2 pathogens in Western Europe.</title>
        <authorList>
            <person name="Taparia T."/>
            <person name="Krijger M."/>
            <person name="Haynes E."/>
            <person name="Elpinstone J.G."/>
            <person name="Noble R."/>
            <person name="Van Der Wolf J."/>
        </authorList>
    </citation>
    <scope>NUCLEOTIDE SEQUENCE [LARGE SCALE GENOMIC DNA]</scope>
    <source>
        <strain evidence="7 8">IPO3737</strain>
    </source>
</reference>
<evidence type="ECO:0000313" key="7">
    <source>
        <dbReference type="EMBL" id="NWC32892.1"/>
    </source>
</evidence>
<dbReference type="PROSITE" id="PS50983">
    <property type="entry name" value="FE_B12_PBP"/>
    <property type="match status" value="1"/>
</dbReference>
<comment type="similarity">
    <text evidence="2">Belongs to the bacterial solute-binding protein 8 family.</text>
</comment>
<dbReference type="GO" id="GO:0030288">
    <property type="term" value="C:outer membrane-bounded periplasmic space"/>
    <property type="evidence" value="ECO:0007669"/>
    <property type="project" value="TreeGrafter"/>
</dbReference>
<evidence type="ECO:0000256" key="3">
    <source>
        <dbReference type="ARBA" id="ARBA00022448"/>
    </source>
</evidence>
<keyword evidence="5" id="KW-0732">Signal</keyword>
<protein>
    <submittedName>
        <fullName evidence="7">ABC transporter substrate-binding protein</fullName>
    </submittedName>
</protein>
<organism evidence="7 8">
    <name type="scientific">Pseudomonas gingeri</name>
    <dbReference type="NCBI Taxonomy" id="117681"/>
    <lineage>
        <taxon>Bacteria</taxon>
        <taxon>Pseudomonadati</taxon>
        <taxon>Pseudomonadota</taxon>
        <taxon>Gammaproteobacteria</taxon>
        <taxon>Pseudomonadales</taxon>
        <taxon>Pseudomonadaceae</taxon>
        <taxon>Pseudomonas</taxon>
    </lineage>
</organism>
<evidence type="ECO:0000313" key="8">
    <source>
        <dbReference type="Proteomes" id="UP000520592"/>
    </source>
</evidence>
<keyword evidence="3" id="KW-0813">Transport</keyword>
<dbReference type="GO" id="GO:1901678">
    <property type="term" value="P:iron coordination entity transport"/>
    <property type="evidence" value="ECO:0007669"/>
    <property type="project" value="UniProtKB-ARBA"/>
</dbReference>
<sequence>MSAQLSRRRILQWMASAPPALWMNRPWASMQPPTPSRIIPLSWELAETLLALGHAPIALPLPDWYTRTIVEPPLPEGVVDIGLLYQPSFELLRQLTPDLLILTPGHIGLKPMLERLAPTVTFGAYMSTARPYPALQQETRRMARVLDCLPRAESLLAETEQVFETVSRCLAVQPAVTARPTFVSDAVDEYHLRVYGAGSLFDTVLARIGVSNAAHPVDVGAGGWSSNSAGYALVPLQRLAGVPEANLLLVGPVASNVQAALQQSPVWRAMPCVREGRVARLPVIAPYGGLVSLQRFARAVAVALYRTAHQEPASV</sequence>
<proteinExistence type="inferred from homology"/>
<evidence type="ECO:0000256" key="4">
    <source>
        <dbReference type="ARBA" id="ARBA00022496"/>
    </source>
</evidence>